<dbReference type="EMBL" id="PFEE01000057">
    <property type="protein sequence ID" value="PJE63557.1"/>
    <property type="molecule type" value="Genomic_DNA"/>
</dbReference>
<keyword evidence="1" id="KW-0808">Transferase</keyword>
<evidence type="ECO:0000256" key="2">
    <source>
        <dbReference type="ARBA" id="ARBA00022777"/>
    </source>
</evidence>
<evidence type="ECO:0000313" key="4">
    <source>
        <dbReference type="EMBL" id="PJE63557.1"/>
    </source>
</evidence>
<evidence type="ECO:0000259" key="3">
    <source>
        <dbReference type="Pfam" id="PF00294"/>
    </source>
</evidence>
<sequence>MHDVVALGSLTLDLFFRDDSLTISHDRFALALGGKYVAGEFHDSLGGGGANVIIGTTRAGLRGALWSQVGIGGLSLYIRDQLTSEHIDLNLLEQEADFSNISTILLSAKGERTIITHRSHDLRLDITQPRLTALRECQLFFLGNMPEIPLEERDRLVGIVHEAGHAVALNFGVKDCRRGLSTLSSIFSKATLVFFNRYELGDVLGVKPTELLPNEINYHRALYLSDTAIVIITDGEFGSYAHTQSDIFYQPALRLEHVVDTTGAGDAFTSGFIAAHLYGRTIPECLASGARNSKSVISYVGAQKGLLTKE</sequence>
<name>A0A2M8KUE8_9BACT</name>
<proteinExistence type="predicted"/>
<evidence type="ECO:0000256" key="1">
    <source>
        <dbReference type="ARBA" id="ARBA00022679"/>
    </source>
</evidence>
<dbReference type="PANTHER" id="PTHR10584">
    <property type="entry name" value="SUGAR KINASE"/>
    <property type="match status" value="1"/>
</dbReference>
<keyword evidence="2" id="KW-0418">Kinase</keyword>
<dbReference type="PROSITE" id="PS00584">
    <property type="entry name" value="PFKB_KINASES_2"/>
    <property type="match status" value="1"/>
</dbReference>
<feature type="domain" description="Carbohydrate kinase PfkB" evidence="3">
    <location>
        <begin position="1"/>
        <end position="306"/>
    </location>
</feature>
<feature type="non-terminal residue" evidence="4">
    <location>
        <position position="310"/>
    </location>
</feature>
<gene>
    <name evidence="4" type="ORF">COU89_02570</name>
</gene>
<reference evidence="5" key="1">
    <citation type="submission" date="2017-09" db="EMBL/GenBank/DDBJ databases">
        <title>Depth-based differentiation of microbial function through sediment-hosted aquifers and enrichment of novel symbionts in the deep terrestrial subsurface.</title>
        <authorList>
            <person name="Probst A.J."/>
            <person name="Ladd B."/>
            <person name="Jarett J.K."/>
            <person name="Geller-Mcgrath D.E."/>
            <person name="Sieber C.M.K."/>
            <person name="Emerson J.B."/>
            <person name="Anantharaman K."/>
            <person name="Thomas B.C."/>
            <person name="Malmstrom R."/>
            <person name="Stieglmeier M."/>
            <person name="Klingl A."/>
            <person name="Woyke T."/>
            <person name="Ryan C.M."/>
            <person name="Banfield J.F."/>
        </authorList>
    </citation>
    <scope>NUCLEOTIDE SEQUENCE [LARGE SCALE GENOMIC DNA]</scope>
</reference>
<dbReference type="PANTHER" id="PTHR10584:SF166">
    <property type="entry name" value="RIBOKINASE"/>
    <property type="match status" value="1"/>
</dbReference>
<dbReference type="Proteomes" id="UP000231569">
    <property type="component" value="Unassembled WGS sequence"/>
</dbReference>
<dbReference type="InterPro" id="IPR029056">
    <property type="entry name" value="Ribokinase-like"/>
</dbReference>
<organism evidence="4 5">
    <name type="scientific">Candidatus Roizmanbacteria bacterium CG10_big_fil_rev_8_21_14_0_10_45_7</name>
    <dbReference type="NCBI Taxonomy" id="1974854"/>
    <lineage>
        <taxon>Bacteria</taxon>
        <taxon>Candidatus Roizmaniibacteriota</taxon>
    </lineage>
</organism>
<accession>A0A2M8KUE8</accession>
<dbReference type="GO" id="GO:0016301">
    <property type="term" value="F:kinase activity"/>
    <property type="evidence" value="ECO:0007669"/>
    <property type="project" value="UniProtKB-KW"/>
</dbReference>
<dbReference type="SUPFAM" id="SSF53613">
    <property type="entry name" value="Ribokinase-like"/>
    <property type="match status" value="1"/>
</dbReference>
<protein>
    <recommendedName>
        <fullName evidence="3">Carbohydrate kinase PfkB domain-containing protein</fullName>
    </recommendedName>
</protein>
<dbReference type="InterPro" id="IPR011611">
    <property type="entry name" value="PfkB_dom"/>
</dbReference>
<comment type="caution">
    <text evidence="4">The sequence shown here is derived from an EMBL/GenBank/DDBJ whole genome shotgun (WGS) entry which is preliminary data.</text>
</comment>
<dbReference type="Gene3D" id="3.40.1190.20">
    <property type="match status" value="1"/>
</dbReference>
<dbReference type="InterPro" id="IPR002173">
    <property type="entry name" value="Carboh/pur_kinase_PfkB_CS"/>
</dbReference>
<evidence type="ECO:0000313" key="5">
    <source>
        <dbReference type="Proteomes" id="UP000231569"/>
    </source>
</evidence>
<dbReference type="Pfam" id="PF00294">
    <property type="entry name" value="PfkB"/>
    <property type="match status" value="1"/>
</dbReference>
<dbReference type="AlphaFoldDB" id="A0A2M8KUE8"/>